<keyword evidence="16" id="KW-1133">Transmembrane helix</keyword>
<reference evidence="18" key="2">
    <citation type="submission" date="2020-05" db="UniProtKB">
        <authorList>
            <consortium name="EnsemblMetazoa"/>
        </authorList>
    </citation>
    <scope>IDENTIFICATION</scope>
</reference>
<comment type="similarity">
    <text evidence="5 15">Belongs to the cytochrome P450 family.</text>
</comment>
<evidence type="ECO:0000256" key="5">
    <source>
        <dbReference type="ARBA" id="ARBA00010617"/>
    </source>
</evidence>
<dbReference type="VEuPathDB" id="VectorBase:ASIS019981"/>
<evidence type="ECO:0000256" key="9">
    <source>
        <dbReference type="ARBA" id="ARBA00022848"/>
    </source>
</evidence>
<keyword evidence="19" id="KW-1185">Reference proteome</keyword>
<dbReference type="InterPro" id="IPR036396">
    <property type="entry name" value="Cyt_P450_sf"/>
</dbReference>
<evidence type="ECO:0000256" key="14">
    <source>
        <dbReference type="PIRSR" id="PIRSR602401-1"/>
    </source>
</evidence>
<evidence type="ECO:0000256" key="2">
    <source>
        <dbReference type="ARBA" id="ARBA00003690"/>
    </source>
</evidence>
<dbReference type="PANTHER" id="PTHR24291:SF189">
    <property type="entry name" value="CYTOCHROME P450 4C3-RELATED"/>
    <property type="match status" value="1"/>
</dbReference>
<evidence type="ECO:0000256" key="15">
    <source>
        <dbReference type="RuleBase" id="RU000461"/>
    </source>
</evidence>
<dbReference type="OrthoDB" id="1470350at2759"/>
<evidence type="ECO:0000313" key="18">
    <source>
        <dbReference type="EnsemblMetazoa" id="ASIC020209-PA"/>
    </source>
</evidence>
<dbReference type="SUPFAM" id="SSF48264">
    <property type="entry name" value="Cytochrome P450"/>
    <property type="match status" value="1"/>
</dbReference>
<keyword evidence="9" id="KW-0492">Microsome</keyword>
<dbReference type="EMBL" id="ATLV01024976">
    <property type="status" value="NOT_ANNOTATED_CDS"/>
    <property type="molecule type" value="Genomic_DNA"/>
</dbReference>
<dbReference type="GO" id="GO:0020037">
    <property type="term" value="F:heme binding"/>
    <property type="evidence" value="ECO:0007669"/>
    <property type="project" value="InterPro"/>
</dbReference>
<evidence type="ECO:0000256" key="1">
    <source>
        <dbReference type="ARBA" id="ARBA00001971"/>
    </source>
</evidence>
<dbReference type="PROSITE" id="PS00086">
    <property type="entry name" value="CYTOCHROME_P450"/>
    <property type="match status" value="1"/>
</dbReference>
<dbReference type="Pfam" id="PF00067">
    <property type="entry name" value="p450"/>
    <property type="match status" value="1"/>
</dbReference>
<accession>A0A084WP84</accession>
<keyword evidence="6 14" id="KW-0349">Heme</keyword>
<feature type="binding site" description="axial binding residue" evidence="14">
    <location>
        <position position="456"/>
    </location>
    <ligand>
        <name>heme</name>
        <dbReference type="ChEBI" id="CHEBI:30413"/>
    </ligand>
    <ligandPart>
        <name>Fe</name>
        <dbReference type="ChEBI" id="CHEBI:18248"/>
    </ligandPart>
</feature>
<comment type="cofactor">
    <cofactor evidence="1 14">
        <name>heme</name>
        <dbReference type="ChEBI" id="CHEBI:30413"/>
    </cofactor>
</comment>
<dbReference type="InterPro" id="IPR001128">
    <property type="entry name" value="Cyt_P450"/>
</dbReference>
<dbReference type="VEuPathDB" id="VectorBase:ASIC020209"/>
<keyword evidence="13 16" id="KW-0472">Membrane</keyword>
<evidence type="ECO:0000256" key="7">
    <source>
        <dbReference type="ARBA" id="ARBA00022723"/>
    </source>
</evidence>
<dbReference type="AlphaFoldDB" id="A0A084WP84"/>
<evidence type="ECO:0000256" key="10">
    <source>
        <dbReference type="ARBA" id="ARBA00023002"/>
    </source>
</evidence>
<organism evidence="17">
    <name type="scientific">Anopheles sinensis</name>
    <name type="common">Mosquito</name>
    <dbReference type="NCBI Taxonomy" id="74873"/>
    <lineage>
        <taxon>Eukaryota</taxon>
        <taxon>Metazoa</taxon>
        <taxon>Ecdysozoa</taxon>
        <taxon>Arthropoda</taxon>
        <taxon>Hexapoda</taxon>
        <taxon>Insecta</taxon>
        <taxon>Pterygota</taxon>
        <taxon>Neoptera</taxon>
        <taxon>Endopterygota</taxon>
        <taxon>Diptera</taxon>
        <taxon>Nematocera</taxon>
        <taxon>Culicoidea</taxon>
        <taxon>Culicidae</taxon>
        <taxon>Anophelinae</taxon>
        <taxon>Anopheles</taxon>
    </lineage>
</organism>
<keyword evidence="7 14" id="KW-0479">Metal-binding</keyword>
<protein>
    <submittedName>
        <fullName evidence="17">AGAP002196-PA-like protein</fullName>
    </submittedName>
</protein>
<dbReference type="EMBL" id="KE525366">
    <property type="protein sequence ID" value="KFB52028.1"/>
    <property type="molecule type" value="Genomic_DNA"/>
</dbReference>
<evidence type="ECO:0000256" key="8">
    <source>
        <dbReference type="ARBA" id="ARBA00022824"/>
    </source>
</evidence>
<evidence type="ECO:0000256" key="4">
    <source>
        <dbReference type="ARBA" id="ARBA00004406"/>
    </source>
</evidence>
<keyword evidence="16" id="KW-0812">Transmembrane</keyword>
<proteinExistence type="inferred from homology"/>
<dbReference type="OMA" id="SPCRIWL"/>
<dbReference type="GO" id="GO:0016705">
    <property type="term" value="F:oxidoreductase activity, acting on paired donors, with incorporation or reduction of molecular oxygen"/>
    <property type="evidence" value="ECO:0007669"/>
    <property type="project" value="InterPro"/>
</dbReference>
<dbReference type="InterPro" id="IPR050196">
    <property type="entry name" value="Cytochrome_P450_Monoox"/>
</dbReference>
<dbReference type="InterPro" id="IPR002401">
    <property type="entry name" value="Cyt_P450_E_grp-I"/>
</dbReference>
<dbReference type="EnsemblMetazoa" id="ASIC020209-RA">
    <property type="protein sequence ID" value="ASIC020209-PA"/>
    <property type="gene ID" value="ASIC020209"/>
</dbReference>
<feature type="transmembrane region" description="Helical" evidence="16">
    <location>
        <begin position="6"/>
        <end position="24"/>
    </location>
</feature>
<evidence type="ECO:0000256" key="3">
    <source>
        <dbReference type="ARBA" id="ARBA00004174"/>
    </source>
</evidence>
<name>A0A084WP84_ANOSI</name>
<reference evidence="17 19" key="1">
    <citation type="journal article" date="2014" name="BMC Genomics">
        <title>Genome sequence of Anopheles sinensis provides insight into genetics basis of mosquito competence for malaria parasites.</title>
        <authorList>
            <person name="Zhou D."/>
            <person name="Zhang D."/>
            <person name="Ding G."/>
            <person name="Shi L."/>
            <person name="Hou Q."/>
            <person name="Ye Y."/>
            <person name="Xu Y."/>
            <person name="Zhou H."/>
            <person name="Xiong C."/>
            <person name="Li S."/>
            <person name="Yu J."/>
            <person name="Hong S."/>
            <person name="Yu X."/>
            <person name="Zou P."/>
            <person name="Chen C."/>
            <person name="Chang X."/>
            <person name="Wang W."/>
            <person name="Lv Y."/>
            <person name="Sun Y."/>
            <person name="Ma L."/>
            <person name="Shen B."/>
            <person name="Zhu C."/>
        </authorList>
    </citation>
    <scope>NUCLEOTIDE SEQUENCE [LARGE SCALE GENOMIC DNA]</scope>
</reference>
<dbReference type="GO" id="GO:0005789">
    <property type="term" value="C:endoplasmic reticulum membrane"/>
    <property type="evidence" value="ECO:0007669"/>
    <property type="project" value="UniProtKB-SubCell"/>
</dbReference>
<dbReference type="Proteomes" id="UP000030765">
    <property type="component" value="Unassembled WGS sequence"/>
</dbReference>
<evidence type="ECO:0000256" key="6">
    <source>
        <dbReference type="ARBA" id="ARBA00022617"/>
    </source>
</evidence>
<keyword evidence="10 15" id="KW-0560">Oxidoreductase</keyword>
<dbReference type="PANTHER" id="PTHR24291">
    <property type="entry name" value="CYTOCHROME P450 FAMILY 4"/>
    <property type="match status" value="1"/>
</dbReference>
<dbReference type="GO" id="GO:0005506">
    <property type="term" value="F:iron ion binding"/>
    <property type="evidence" value="ECO:0007669"/>
    <property type="project" value="InterPro"/>
</dbReference>
<dbReference type="STRING" id="74873.A0A084WP84"/>
<keyword evidence="11 14" id="KW-0408">Iron</keyword>
<dbReference type="InterPro" id="IPR017972">
    <property type="entry name" value="Cyt_P450_CS"/>
</dbReference>
<evidence type="ECO:0000256" key="16">
    <source>
        <dbReference type="SAM" id="Phobius"/>
    </source>
</evidence>
<evidence type="ECO:0000256" key="12">
    <source>
        <dbReference type="ARBA" id="ARBA00023033"/>
    </source>
</evidence>
<dbReference type="PRINTS" id="PR00463">
    <property type="entry name" value="EP450I"/>
</dbReference>
<evidence type="ECO:0000256" key="11">
    <source>
        <dbReference type="ARBA" id="ARBA00023004"/>
    </source>
</evidence>
<comment type="subcellular location">
    <subcellularLocation>
        <location evidence="4">Endoplasmic reticulum membrane</location>
        <topology evidence="4">Peripheral membrane protein</topology>
    </subcellularLocation>
    <subcellularLocation>
        <location evidence="3">Microsome membrane</location>
        <topology evidence="3">Peripheral membrane protein</topology>
    </subcellularLocation>
</comment>
<dbReference type="CDD" id="cd11057">
    <property type="entry name" value="CYP313-like"/>
    <property type="match status" value="1"/>
</dbReference>
<evidence type="ECO:0000313" key="17">
    <source>
        <dbReference type="EMBL" id="KFB52028.1"/>
    </source>
</evidence>
<dbReference type="PRINTS" id="PR00385">
    <property type="entry name" value="P450"/>
</dbReference>
<dbReference type="Gene3D" id="1.10.630.10">
    <property type="entry name" value="Cytochrome P450"/>
    <property type="match status" value="1"/>
</dbReference>
<evidence type="ECO:0000313" key="19">
    <source>
        <dbReference type="Proteomes" id="UP000030765"/>
    </source>
</evidence>
<sequence length="509" mass="58577">MLFMVAFVATLGSLVIWWIVWRLLHWKHYKVSSDLNGPKDYPLVGSAHLFLGKTTEEQFRCILDISKTYSSPCRIWLGPQLFVYIDNATDLQIVLNSPNCLEKADVYRFFQCELGLFSASASVWKVHRKHLNPCFNAKILASFVSIFNDKSAVLVDQLRAHIDQRGLFNVNEYISKCTLDMVCATTLGTNMNLQNEEGDEYVAAIERASELLNHRLYKIWLHPEWIYRLTDSYKIQKQCYATAYKMSRKVLALKSRELEEIKSMKHRTIPSVPGTESSMEDYRKPQIYIDQLFRLARETDVFDEKAIRDEIDTIILGGNETSALTLSHVVLMLAIHQDVQQRVYEEIVAVLGPLTNQVENDHLSKLVYMEMVMKETMRLFPVGPLIGRQCTADTKISNTTIPQGVTVVLGVFNVQRSREHWGASAEEFDPERFTPERIASRHPYSFIPFSAGPRNCIGYKYGLMSMKVMLCHLLTAYRITTDLTMEQLTLKLNITLKIANKHMVRIIKR</sequence>
<dbReference type="GO" id="GO:0004497">
    <property type="term" value="F:monooxygenase activity"/>
    <property type="evidence" value="ECO:0007669"/>
    <property type="project" value="UniProtKB-KW"/>
</dbReference>
<comment type="function">
    <text evidence="2">May be involved in the metabolism of insect hormones and in the breakdown of synthetic insecticides.</text>
</comment>
<keyword evidence="8" id="KW-0256">Endoplasmic reticulum</keyword>
<gene>
    <name evidence="17" type="ORF">ZHAS_00020209</name>
</gene>
<keyword evidence="12 15" id="KW-0503">Monooxygenase</keyword>
<evidence type="ECO:0000256" key="13">
    <source>
        <dbReference type="ARBA" id="ARBA00023136"/>
    </source>
</evidence>